<dbReference type="GO" id="GO:0007165">
    <property type="term" value="P:signal transduction"/>
    <property type="evidence" value="ECO:0007669"/>
    <property type="project" value="InterPro"/>
</dbReference>
<dbReference type="PANTHER" id="PTHR43531">
    <property type="entry name" value="PROTEIN ICFG"/>
    <property type="match status" value="1"/>
</dbReference>
<name>A0A1X0MFM8_9PSED</name>
<dbReference type="InterPro" id="IPR051310">
    <property type="entry name" value="MCP_chemotaxis"/>
</dbReference>
<feature type="domain" description="HAMP" evidence="4">
    <location>
        <begin position="106"/>
        <end position="158"/>
    </location>
</feature>
<dbReference type="PANTHER" id="PTHR43531:SF11">
    <property type="entry name" value="METHYL-ACCEPTING CHEMOTAXIS PROTEIN 3"/>
    <property type="match status" value="1"/>
</dbReference>
<evidence type="ECO:0000256" key="3">
    <source>
        <dbReference type="SAM" id="Phobius"/>
    </source>
</evidence>
<dbReference type="CDD" id="cd06225">
    <property type="entry name" value="HAMP"/>
    <property type="match status" value="1"/>
</dbReference>
<keyword evidence="6" id="KW-1185">Reference proteome</keyword>
<gene>
    <name evidence="5" type="ORF">BZK31_28795</name>
</gene>
<keyword evidence="3" id="KW-0472">Membrane</keyword>
<dbReference type="RefSeq" id="WP_157900842.1">
    <property type="nucleotide sequence ID" value="NZ_MUIO01000257.1"/>
</dbReference>
<dbReference type="STRING" id="1958950.BZK31_28795"/>
<dbReference type="Gene3D" id="6.10.340.10">
    <property type="match status" value="1"/>
</dbReference>
<dbReference type="GO" id="GO:0006935">
    <property type="term" value="P:chemotaxis"/>
    <property type="evidence" value="ECO:0007669"/>
    <property type="project" value="UniProtKB-KW"/>
</dbReference>
<dbReference type="OrthoDB" id="8724574at2"/>
<dbReference type="EMBL" id="MUIO01000257">
    <property type="protein sequence ID" value="ORC45296.1"/>
    <property type="molecule type" value="Genomic_DNA"/>
</dbReference>
<evidence type="ECO:0000313" key="5">
    <source>
        <dbReference type="EMBL" id="ORC45296.1"/>
    </source>
</evidence>
<accession>A0A1X0MFM8</accession>
<dbReference type="Proteomes" id="UP000192815">
    <property type="component" value="Unassembled WGS sequence"/>
</dbReference>
<dbReference type="InterPro" id="IPR003660">
    <property type="entry name" value="HAMP_dom"/>
</dbReference>
<feature type="non-terminal residue" evidence="5">
    <location>
        <position position="171"/>
    </location>
</feature>
<evidence type="ECO:0000313" key="6">
    <source>
        <dbReference type="Proteomes" id="UP000192815"/>
    </source>
</evidence>
<keyword evidence="3" id="KW-0812">Transmembrane</keyword>
<keyword evidence="3" id="KW-1133">Transmembrane helix</keyword>
<keyword evidence="1" id="KW-0145">Chemotaxis</keyword>
<dbReference type="GO" id="GO:0005886">
    <property type="term" value="C:plasma membrane"/>
    <property type="evidence" value="ECO:0007669"/>
    <property type="project" value="TreeGrafter"/>
</dbReference>
<dbReference type="Pfam" id="PF00672">
    <property type="entry name" value="HAMP"/>
    <property type="match status" value="1"/>
</dbReference>
<proteinExistence type="inferred from homology"/>
<feature type="non-terminal residue" evidence="5">
    <location>
        <position position="1"/>
    </location>
</feature>
<reference evidence="6" key="1">
    <citation type="submission" date="2017-02" db="EMBL/GenBank/DDBJ databases">
        <title>Pseudomonas floridae sp. nov., a novel pathogenic bacterial species isolated from tomato.</title>
        <authorList>
            <person name="Timilsina S."/>
            <person name="Vallad G.E."/>
            <person name="Jones J.B."/>
        </authorList>
    </citation>
    <scope>NUCLEOTIDE SEQUENCE [LARGE SCALE GENOMIC DNA]</scope>
    <source>
        <strain evidence="6">GEV388</strain>
    </source>
</reference>
<dbReference type="PROSITE" id="PS50885">
    <property type="entry name" value="HAMP"/>
    <property type="match status" value="1"/>
</dbReference>
<organism evidence="5 6">
    <name type="scientific">Pseudomonas floridensis</name>
    <dbReference type="NCBI Taxonomy" id="1958950"/>
    <lineage>
        <taxon>Bacteria</taxon>
        <taxon>Pseudomonadati</taxon>
        <taxon>Pseudomonadota</taxon>
        <taxon>Gammaproteobacteria</taxon>
        <taxon>Pseudomonadales</taxon>
        <taxon>Pseudomonadaceae</taxon>
        <taxon>Pseudomonas</taxon>
    </lineage>
</organism>
<dbReference type="AlphaFoldDB" id="A0A1X0MFM8"/>
<protein>
    <submittedName>
        <fullName evidence="5">Methyl-accepting chemotaxis protein</fullName>
    </submittedName>
</protein>
<sequence>LEDDERVAGDQLEQLMPAYIAGSQQVVELMRAGDLENARTRLNALSSDGFVKARAYLRTIIDSNNRQIKEGAAAAAELRNTSVTMLEIGVVIAFIVAILLGVFITRMITRPLAVAVLSAQRIAGGDLTQPITSNSGDEAGQLLDALSNMQDGLKNTIQQIASASDQLASAA</sequence>
<feature type="transmembrane region" description="Helical" evidence="3">
    <location>
        <begin position="88"/>
        <end position="108"/>
    </location>
</feature>
<dbReference type="GO" id="GO:0004888">
    <property type="term" value="F:transmembrane signaling receptor activity"/>
    <property type="evidence" value="ECO:0007669"/>
    <property type="project" value="TreeGrafter"/>
</dbReference>
<dbReference type="SUPFAM" id="SSF158472">
    <property type="entry name" value="HAMP domain-like"/>
    <property type="match status" value="1"/>
</dbReference>
<comment type="caution">
    <text evidence="5">The sequence shown here is derived from an EMBL/GenBank/DDBJ whole genome shotgun (WGS) entry which is preliminary data.</text>
</comment>
<comment type="similarity">
    <text evidence="2">Belongs to the methyl-accepting chemotaxis (MCP) protein family.</text>
</comment>
<evidence type="ECO:0000259" key="4">
    <source>
        <dbReference type="PROSITE" id="PS50885"/>
    </source>
</evidence>
<dbReference type="SMART" id="SM00304">
    <property type="entry name" value="HAMP"/>
    <property type="match status" value="1"/>
</dbReference>
<evidence type="ECO:0000256" key="1">
    <source>
        <dbReference type="ARBA" id="ARBA00022500"/>
    </source>
</evidence>
<evidence type="ECO:0000256" key="2">
    <source>
        <dbReference type="ARBA" id="ARBA00029447"/>
    </source>
</evidence>